<dbReference type="Proteomes" id="UP000887159">
    <property type="component" value="Unassembled WGS sequence"/>
</dbReference>
<evidence type="ECO:0000313" key="1">
    <source>
        <dbReference type="EMBL" id="GFY30117.1"/>
    </source>
</evidence>
<proteinExistence type="predicted"/>
<protein>
    <submittedName>
        <fullName evidence="1">Uncharacterized protein</fullName>
    </submittedName>
</protein>
<evidence type="ECO:0000313" key="2">
    <source>
        <dbReference type="Proteomes" id="UP000887159"/>
    </source>
</evidence>
<dbReference type="EMBL" id="BMAU01021390">
    <property type="protein sequence ID" value="GFY30117.1"/>
    <property type="molecule type" value="Genomic_DNA"/>
</dbReference>
<keyword evidence="2" id="KW-1185">Reference proteome</keyword>
<name>A0A8X6W8U9_TRICX</name>
<dbReference type="AlphaFoldDB" id="A0A8X6W8U9"/>
<reference evidence="1" key="1">
    <citation type="submission" date="2020-08" db="EMBL/GenBank/DDBJ databases">
        <title>Multicomponent nature underlies the extraordinary mechanical properties of spider dragline silk.</title>
        <authorList>
            <person name="Kono N."/>
            <person name="Nakamura H."/>
            <person name="Mori M."/>
            <person name="Yoshida Y."/>
            <person name="Ohtoshi R."/>
            <person name="Malay A.D."/>
            <person name="Moran D.A.P."/>
            <person name="Tomita M."/>
            <person name="Numata K."/>
            <person name="Arakawa K."/>
        </authorList>
    </citation>
    <scope>NUCLEOTIDE SEQUENCE</scope>
</reference>
<accession>A0A8X6W8U9</accession>
<sequence length="95" mass="10748">MIESLRTVVLEESQYGFPLASLPLFQHTEYLYAVFHVLYSHVIYTESRNSLVSKTMSICLDCTTMSAKSQIVNINIISATFFEGTAESSELTIMR</sequence>
<gene>
    <name evidence="1" type="ORF">TNCV_4074301</name>
</gene>
<organism evidence="1 2">
    <name type="scientific">Trichonephila clavipes</name>
    <name type="common">Golden silk orbweaver</name>
    <name type="synonym">Nephila clavipes</name>
    <dbReference type="NCBI Taxonomy" id="2585209"/>
    <lineage>
        <taxon>Eukaryota</taxon>
        <taxon>Metazoa</taxon>
        <taxon>Ecdysozoa</taxon>
        <taxon>Arthropoda</taxon>
        <taxon>Chelicerata</taxon>
        <taxon>Arachnida</taxon>
        <taxon>Araneae</taxon>
        <taxon>Araneomorphae</taxon>
        <taxon>Entelegynae</taxon>
        <taxon>Araneoidea</taxon>
        <taxon>Nephilidae</taxon>
        <taxon>Trichonephila</taxon>
    </lineage>
</organism>
<comment type="caution">
    <text evidence="1">The sequence shown here is derived from an EMBL/GenBank/DDBJ whole genome shotgun (WGS) entry which is preliminary data.</text>
</comment>